<keyword evidence="3" id="KW-1185">Reference proteome</keyword>
<dbReference type="InterPro" id="IPR015020">
    <property type="entry name" value="Rv2525c-like_Glyco_Hydro-like"/>
</dbReference>
<dbReference type="Pfam" id="PF08924">
    <property type="entry name" value="Rv2525c_GlyHyd-like"/>
    <property type="match status" value="1"/>
</dbReference>
<accession>A0A8J3JGD0</accession>
<dbReference type="EMBL" id="BOMB01000049">
    <property type="protein sequence ID" value="GID15882.1"/>
    <property type="molecule type" value="Genomic_DNA"/>
</dbReference>
<dbReference type="AlphaFoldDB" id="A0A8J3JGD0"/>
<dbReference type="SUPFAM" id="SSF51445">
    <property type="entry name" value="(Trans)glycosidases"/>
    <property type="match status" value="1"/>
</dbReference>
<sequence>MRRGTGRQRFRWAGITVLTLVATTGLAGTAGWGAPGTRAVEYAGLALRVPESWPVIDLAEQPDTCARVDRHAIYLGTPGERASCPPRVTGRTETISLRPLTGTVPPGTTVVPHGTPEAAPASTDHGGRWALEAAGVLLSTTYGTDPAQLSAILATARITAGATPRRAVRPEAAEAATTMVPGTHRGWGFDACQAPTSATMDKWRSGSDYRAVGVYIGGGDLGCPDQPNLGPSWVSRQTGRGWHVFPIYVGRQAPCSNEPFKITASKAASQGTADAADAAAKAGQYGMAHGSIVVNDMEWYPRGGSCSTAVLTYLSAWTKGLHAHDYRSGVYSSRAAAIDDLVAARPSGRYTMPGTIDFAQWDHKATVSDPDIPATYWASHHRMKQYSGAHDEKYGGVTINIDSSWIDVA</sequence>
<dbReference type="Proteomes" id="UP000612808">
    <property type="component" value="Unassembled WGS sequence"/>
</dbReference>
<feature type="domain" description="Rv2525c-like glycoside hydrolase-like" evidence="1">
    <location>
        <begin position="202"/>
        <end position="404"/>
    </location>
</feature>
<evidence type="ECO:0000259" key="1">
    <source>
        <dbReference type="Pfam" id="PF08924"/>
    </source>
</evidence>
<comment type="caution">
    <text evidence="2">The sequence shown here is derived from an EMBL/GenBank/DDBJ whole genome shotgun (WGS) entry which is preliminary data.</text>
</comment>
<evidence type="ECO:0000313" key="2">
    <source>
        <dbReference type="EMBL" id="GID15882.1"/>
    </source>
</evidence>
<name>A0A8J3JGD0_9ACTN</name>
<evidence type="ECO:0000313" key="3">
    <source>
        <dbReference type="Proteomes" id="UP000612808"/>
    </source>
</evidence>
<reference evidence="2" key="1">
    <citation type="submission" date="2021-01" db="EMBL/GenBank/DDBJ databases">
        <title>Whole genome shotgun sequence of Actinocatenispora rupis NBRC 107355.</title>
        <authorList>
            <person name="Komaki H."/>
            <person name="Tamura T."/>
        </authorList>
    </citation>
    <scope>NUCLEOTIDE SEQUENCE</scope>
    <source>
        <strain evidence="2">NBRC 107355</strain>
    </source>
</reference>
<proteinExistence type="predicted"/>
<dbReference type="InterPro" id="IPR017853">
    <property type="entry name" value="GH"/>
</dbReference>
<dbReference type="Gene3D" id="3.20.20.80">
    <property type="entry name" value="Glycosidases"/>
    <property type="match status" value="1"/>
</dbReference>
<dbReference type="RefSeq" id="WP_203664373.1">
    <property type="nucleotide sequence ID" value="NZ_BAAAZM010000038.1"/>
</dbReference>
<gene>
    <name evidence="2" type="ORF">Aru02nite_67710</name>
</gene>
<protein>
    <recommendedName>
        <fullName evidence="1">Rv2525c-like glycoside hydrolase-like domain-containing protein</fullName>
    </recommendedName>
</protein>
<organism evidence="2 3">
    <name type="scientific">Actinocatenispora rupis</name>
    <dbReference type="NCBI Taxonomy" id="519421"/>
    <lineage>
        <taxon>Bacteria</taxon>
        <taxon>Bacillati</taxon>
        <taxon>Actinomycetota</taxon>
        <taxon>Actinomycetes</taxon>
        <taxon>Micromonosporales</taxon>
        <taxon>Micromonosporaceae</taxon>
        <taxon>Actinocatenispora</taxon>
    </lineage>
</organism>